<dbReference type="GO" id="GO:0005737">
    <property type="term" value="C:cytoplasm"/>
    <property type="evidence" value="ECO:0007669"/>
    <property type="project" value="UniProtKB-SubCell"/>
</dbReference>
<dbReference type="GO" id="GO:0031267">
    <property type="term" value="F:small GTPase binding"/>
    <property type="evidence" value="ECO:0007669"/>
    <property type="project" value="TreeGrafter"/>
</dbReference>
<dbReference type="PANTHER" id="PTHR45653">
    <property type="entry name" value="DEDICATOR OF CYTOKINESIS"/>
    <property type="match status" value="1"/>
</dbReference>
<dbReference type="Pfam" id="PF06920">
    <property type="entry name" value="DHR-2_Lobe_A"/>
    <property type="match status" value="1"/>
</dbReference>
<dbReference type="PROSITE" id="PS51651">
    <property type="entry name" value="DOCKER"/>
    <property type="match status" value="1"/>
</dbReference>
<feature type="domain" description="C2 DOCK-type" evidence="8">
    <location>
        <begin position="695"/>
        <end position="906"/>
    </location>
</feature>
<dbReference type="InterPro" id="IPR046769">
    <property type="entry name" value="DOCKER_Lobe_A"/>
</dbReference>
<evidence type="ECO:0000256" key="1">
    <source>
        <dbReference type="ARBA" id="ARBA00004496"/>
    </source>
</evidence>
<name>A0AAN6JRE2_9BASI</name>
<dbReference type="InterPro" id="IPR042455">
    <property type="entry name" value="DOCK_N_sub1"/>
</dbReference>
<dbReference type="CDD" id="cd08679">
    <property type="entry name" value="C2_DOCK180_related"/>
    <property type="match status" value="1"/>
</dbReference>
<comment type="caution">
    <text evidence="10">The sequence shown here is derived from an EMBL/GenBank/DDBJ whole genome shotgun (WGS) entry which is preliminary data.</text>
</comment>
<dbReference type="EMBL" id="JAPDMZ010000099">
    <property type="protein sequence ID" value="KAK0550096.1"/>
    <property type="molecule type" value="Genomic_DNA"/>
</dbReference>
<dbReference type="InterPro" id="IPR043162">
    <property type="entry name" value="DOCK_C_lobe_C"/>
</dbReference>
<keyword evidence="10" id="KW-0418">Kinase</keyword>
<dbReference type="Pfam" id="PF20421">
    <property type="entry name" value="DHR-2_Lobe_C"/>
    <property type="match status" value="1"/>
</dbReference>
<feature type="region of interest" description="Disordered" evidence="7">
    <location>
        <begin position="155"/>
        <end position="191"/>
    </location>
</feature>
<feature type="coiled-coil region" evidence="6">
    <location>
        <begin position="1932"/>
        <end position="1959"/>
    </location>
</feature>
<keyword evidence="4" id="KW-0344">Guanine-nucleotide releasing factor</keyword>
<feature type="compositionally biased region" description="Low complexity" evidence="7">
    <location>
        <begin position="2257"/>
        <end position="2278"/>
    </location>
</feature>
<dbReference type="Pfam" id="PF23554">
    <property type="entry name" value="TPR_DOCK"/>
    <property type="match status" value="1"/>
</dbReference>
<dbReference type="InterPro" id="IPR046770">
    <property type="entry name" value="DOCKER_Lobe_B"/>
</dbReference>
<evidence type="ECO:0000256" key="5">
    <source>
        <dbReference type="PROSITE-ProRule" id="PRU00983"/>
    </source>
</evidence>
<evidence type="ECO:0000256" key="3">
    <source>
        <dbReference type="ARBA" id="ARBA00022553"/>
    </source>
</evidence>
<evidence type="ECO:0000256" key="2">
    <source>
        <dbReference type="ARBA" id="ARBA00022490"/>
    </source>
</evidence>
<dbReference type="Pfam" id="PF20422">
    <property type="entry name" value="DHR-2_Lobe_B"/>
    <property type="match status" value="1"/>
</dbReference>
<keyword evidence="6" id="KW-0175">Coiled coil</keyword>
<evidence type="ECO:0000313" key="11">
    <source>
        <dbReference type="Proteomes" id="UP001176517"/>
    </source>
</evidence>
<feature type="compositionally biased region" description="Low complexity" evidence="7">
    <location>
        <begin position="180"/>
        <end position="190"/>
    </location>
</feature>
<feature type="region of interest" description="Disordered" evidence="7">
    <location>
        <begin position="2068"/>
        <end position="2103"/>
    </location>
</feature>
<dbReference type="Gene3D" id="1.20.1270.350">
    <property type="entry name" value="Dedicator of cytokinesis N-terminal subdomain"/>
    <property type="match status" value="1"/>
</dbReference>
<gene>
    <name evidence="10" type="primary">DCK1</name>
    <name evidence="10" type="ORF">OC846_003805</name>
</gene>
<dbReference type="InterPro" id="IPR043161">
    <property type="entry name" value="DOCK_C_lobe_A"/>
</dbReference>
<dbReference type="InterPro" id="IPR056372">
    <property type="entry name" value="TPR_DOCK"/>
</dbReference>
<dbReference type="Gene3D" id="1.25.40.410">
    <property type="match status" value="1"/>
</dbReference>
<dbReference type="InterPro" id="IPR027357">
    <property type="entry name" value="DOCKER_dom"/>
</dbReference>
<evidence type="ECO:0000256" key="7">
    <source>
        <dbReference type="SAM" id="MobiDB-lite"/>
    </source>
</evidence>
<dbReference type="GO" id="GO:0005085">
    <property type="term" value="F:guanyl-nucleotide exchange factor activity"/>
    <property type="evidence" value="ECO:0007669"/>
    <property type="project" value="UniProtKB-KW"/>
</dbReference>
<evidence type="ECO:0000259" key="9">
    <source>
        <dbReference type="PROSITE" id="PS51651"/>
    </source>
</evidence>
<proteinExistence type="inferred from homology"/>
<reference evidence="10" key="1">
    <citation type="journal article" date="2023" name="PhytoFront">
        <title>Draft Genome Resources of Seven Strains of Tilletia horrida, Causal Agent of Kernel Smut of Rice.</title>
        <authorList>
            <person name="Khanal S."/>
            <person name="Antony Babu S."/>
            <person name="Zhou X.G."/>
        </authorList>
    </citation>
    <scope>NUCLEOTIDE SEQUENCE</scope>
    <source>
        <strain evidence="10">TX6</strain>
    </source>
</reference>
<dbReference type="Pfam" id="PF16172">
    <property type="entry name" value="DOCK_N"/>
    <property type="match status" value="1"/>
</dbReference>
<evidence type="ECO:0000256" key="4">
    <source>
        <dbReference type="ARBA" id="ARBA00022658"/>
    </source>
</evidence>
<accession>A0AAN6JRE2</accession>
<dbReference type="InterPro" id="IPR027007">
    <property type="entry name" value="C2_DOCK-type_domain"/>
</dbReference>
<organism evidence="10 11">
    <name type="scientific">Tilletia horrida</name>
    <dbReference type="NCBI Taxonomy" id="155126"/>
    <lineage>
        <taxon>Eukaryota</taxon>
        <taxon>Fungi</taxon>
        <taxon>Dikarya</taxon>
        <taxon>Basidiomycota</taxon>
        <taxon>Ustilaginomycotina</taxon>
        <taxon>Exobasidiomycetes</taxon>
        <taxon>Tilletiales</taxon>
        <taxon>Tilletiaceae</taxon>
        <taxon>Tilletia</taxon>
    </lineage>
</organism>
<dbReference type="Proteomes" id="UP001176517">
    <property type="component" value="Unassembled WGS sequence"/>
</dbReference>
<keyword evidence="2" id="KW-0963">Cytoplasm</keyword>
<protein>
    <submittedName>
        <fullName evidence="10">Deoxycytidine kinase 1</fullName>
    </submittedName>
</protein>
<keyword evidence="11" id="KW-1185">Reference proteome</keyword>
<dbReference type="PROSITE" id="PS51650">
    <property type="entry name" value="C2_DOCK"/>
    <property type="match status" value="1"/>
</dbReference>
<dbReference type="Gene3D" id="2.60.40.150">
    <property type="entry name" value="C2 domain"/>
    <property type="match status" value="1"/>
</dbReference>
<feature type="region of interest" description="Disordered" evidence="7">
    <location>
        <begin position="2236"/>
        <end position="2286"/>
    </location>
</feature>
<comment type="similarity">
    <text evidence="5">Belongs to the DOCK family.</text>
</comment>
<keyword evidence="10" id="KW-0808">Transferase</keyword>
<dbReference type="InterPro" id="IPR026791">
    <property type="entry name" value="DOCK"/>
</dbReference>
<evidence type="ECO:0000259" key="8">
    <source>
        <dbReference type="PROSITE" id="PS51650"/>
    </source>
</evidence>
<evidence type="ECO:0000313" key="10">
    <source>
        <dbReference type="EMBL" id="KAK0550096.1"/>
    </source>
</evidence>
<dbReference type="GO" id="GO:0016301">
    <property type="term" value="F:kinase activity"/>
    <property type="evidence" value="ECO:0007669"/>
    <property type="project" value="UniProtKB-KW"/>
</dbReference>
<comment type="subcellular location">
    <subcellularLocation>
        <location evidence="1">Cytoplasm</location>
    </subcellularLocation>
</comment>
<feature type="compositionally biased region" description="Basic and acidic residues" evidence="7">
    <location>
        <begin position="2083"/>
        <end position="2095"/>
    </location>
</feature>
<dbReference type="GO" id="GO:0005886">
    <property type="term" value="C:plasma membrane"/>
    <property type="evidence" value="ECO:0007669"/>
    <property type="project" value="TreeGrafter"/>
</dbReference>
<dbReference type="GO" id="GO:0007264">
    <property type="term" value="P:small GTPase-mediated signal transduction"/>
    <property type="evidence" value="ECO:0007669"/>
    <property type="project" value="InterPro"/>
</dbReference>
<sequence>MASGLPKRWEPLPKIRYGFVAHPFVPAEHSPQLSERQQDDPTALALASVESHLIDLEVGDEVYVFEQLGHTDVLWYRGYVVSTNRVSTSTISLNNLSDYSTLPSATGSAVAAASVEEPQVYVGIFPASHVHIREQLDDAQLRMAEIYERAKEAGAIGGMPSFRPPQKSHMETLPEEDESQSNPASPQQSPVIFEGATPAAPARVTFDPHQQIFVLSDAPDVPKPAPPLPSLKCGDVTASGTTEPLVDEISCALREWNSLIYTYLIQRNYTLFQTVRHHIEVLHAARKQLLAQTLSAEEVSKLRRECVARLVKGNVVQGLDVIVRHPGRGGLVDVNFTGKESDVESWVSGIKLYALQVALAYVDQNEDGTTTAALIDSSANNAFGIISPSTSGAGILAGLTSTTSTTKLRRQNSITLSRNSLLPPSASSYSQTTDKLAEEKSRVKYFHVFLDVRAFVASPCAPGETAEVYCSLYNKAEARFLTEEYCIVLNHQGVPSKESEGKFGKMRTLFTELSQNDMSDLNIICRIVRNGAMRISSTDQRSSMAPMNQANDAASLHSLDGPEGTLSSSGHAGYRVSRMASDRHFRRPFGCAVLELGQHHQFSTDMATSSPMREHVMPIFVPVNEAAFSTLHQDIIASRIKEFEKSPRAEMLAVNVKVFYGDAATLVRENTSLLGEAPLTARLGFPDVVFPGEERNEAYIKLWSGEFFPSGSKMAGGGSPKNIQVSAEVRTAEGQVLQNVISRGSGEALVTQFDSTVFYHQNSPTWGELFKLVLPHQQMEQCHIFFTFRHRSSREEKSSGGGGMNGTGGTVLGNNSTGGVLSTSSKPFAYAWLPLFEANKAFISDGSHTLLLWRTSRPTSQLGPDVYFKIPPLFPSGRSLADMVPPSLSATVQPLRDNLTLRTFLVSTRFTQNEVLLKLLNWRSALASNLTELQDVLTKFTFVGEVEIVKFLRDIFDALFGIMTSPTNLSGALDDLVFNGLVMVLGIVQDRRFTNFRATLDVYIEHHFNFTTAHVRILSSMSKLLSDPSRGETSKDLRASIKVWSYLFKLIVRGREQQRAARSVTDSVGDHVDAKFKSELEALLRSINRLMSASKPASIVGTQTLALQHFASILPDLNRMFALDEMVAIATSFADSVYVSKGRMAVWKLLHILQLTNSLLFDNHVSRSQLIPSIVRWIRPHLGHYDESSHTTNSDLEAARDSSRIVWMESARLAVTVLAVVLDRLQNSLVELKDRAGSASEIRQEQDNVDYILSTMPRLLQTYKELDSPATIKTLERYRSPSTLASTVPTIFPSTYPFPLIAKHPVGQPAFESGSSSRRHRRRVTSSFLNCGLGEIAAVLIVLVMLSPVKHLASFLDEHLDLEGSERTSKFLQDFSDVTSSILLNEAYPSSWLNCNILAHQMVLKMADPLTALLMRDYIPEPEQSQNFDLDLWRSCLNMLVTLLCSDQLIIEKFKPQRRRAVWRLAGDIRGEGARIFAKLWDSIGWTDREASPSENDPEQLKTGGFQVQFVPSLVEPVLELCLSRHDDMRTCAVRILATMITSEWHLNGDFTVIEAEIIDKLDVLFMTDTKGDDISRAFFIGQLRSLFEKPSVDERLRQQVHACLVSVNRFLDLLLSVRSLPMEEGYEDDRIAGTLKLLGFLRQANRVSAFSTHVLRLVNLHLENLNYIEAALTLKLHADLHSWSMTTFAEPVADLDLPRQSDFARKETLYMLILDYLGRGQAWEISIDICRELAQQYEYRSVNYPRLAEVLQHQASLFQRIATTERIFPAYFKVAYYGLQWPASLQQKIFVCRGFELEKYSAFCERIHQKYPKATIIKNSAEPGEHIRSADAQYLHVTALQPEPDRTKGIFTNPETPPLVRAYYDHNAVNLFSFSRTIHKPTSARTPKTDGTADFTELWVEKTYLRCEDTFPTVLRRSEVADVKVVEISPLENAVHDVESKRDELDMLEKKYVALSRVSKPGKINTNRLSMALNSAVDAPAHSGIPMYKRSFFTPAFISSNPDKEELIMQLRDAIDAQAQVLSRCMALHAHLCPPEMLPFHETLDRFWRFNFADEITRLGLDKQTAAEGSLSHQSSAGAGHGDSDARGHRHEGNGDGVPIFQADDPAVRESVDDHRSQYAVDVNSRLQRVVASPEAKAAVMSPLQKHISTLHRKSANLLVLAQQQQQQQQMQTQQNEAAPPVAVDRFSLRSGKTFTGATADGGDIASTPVPPTPTPGPGASSVSRYELSVHEASSVTPSLKKSIPTLNSNLAVPNNGDAGAGSSIGSSRGNRLSRLIRGSRKNNS</sequence>
<dbReference type="CDD" id="cd11684">
    <property type="entry name" value="DHR2_DOCK"/>
    <property type="match status" value="1"/>
</dbReference>
<feature type="domain" description="DOCKER" evidence="9">
    <location>
        <begin position="1642"/>
        <end position="2065"/>
    </location>
</feature>
<evidence type="ECO:0000256" key="6">
    <source>
        <dbReference type="SAM" id="Coils"/>
    </source>
</evidence>
<dbReference type="InterPro" id="IPR032376">
    <property type="entry name" value="DOCK_N"/>
</dbReference>
<dbReference type="InterPro" id="IPR035892">
    <property type="entry name" value="C2_domain_sf"/>
</dbReference>
<dbReference type="Gene3D" id="1.20.58.740">
    <property type="match status" value="1"/>
</dbReference>
<dbReference type="Pfam" id="PF14429">
    <property type="entry name" value="DOCK-C2"/>
    <property type="match status" value="1"/>
</dbReference>
<dbReference type="PANTHER" id="PTHR45653:SF10">
    <property type="entry name" value="MYOBLAST CITY, ISOFORM B"/>
    <property type="match status" value="1"/>
</dbReference>
<feature type="region of interest" description="Disordered" evidence="7">
    <location>
        <begin position="2197"/>
        <end position="2224"/>
    </location>
</feature>
<keyword evidence="3" id="KW-0597">Phosphoprotein</keyword>
<feature type="compositionally biased region" description="Polar residues" evidence="7">
    <location>
        <begin position="2236"/>
        <end position="2254"/>
    </location>
</feature>
<dbReference type="InterPro" id="IPR046773">
    <property type="entry name" value="DOCKER_Lobe_C"/>
</dbReference>